<dbReference type="PATRIC" id="fig|1116213.3.peg.386"/>
<dbReference type="RefSeq" id="WP_015511744.1">
    <property type="nucleotide sequence ID" value="NC_021007.1"/>
</dbReference>
<reference evidence="1" key="2">
    <citation type="submission" date="2011-11" db="EMBL/GenBank/DDBJ databases">
        <authorList>
            <person name="Barker E."/>
        </authorList>
    </citation>
    <scope>NUCLEOTIDE SEQUENCE</scope>
    <source>
        <strain evidence="1">Birmingham 1</strain>
    </source>
</reference>
<evidence type="ECO:0000313" key="1">
    <source>
        <dbReference type="EMBL" id="CCE66879.1"/>
    </source>
</evidence>
<protein>
    <submittedName>
        <fullName evidence="1">Uncharacterized protein</fullName>
    </submittedName>
</protein>
<proteinExistence type="predicted"/>
<dbReference type="HOGENOM" id="CLU_755840_0_0_14"/>
<accession>G8C3I1</accession>
<dbReference type="OrthoDB" id="402733at2"/>
<reference evidence="1" key="1">
    <citation type="submission" date="2011-11" db="EMBL/GenBank/DDBJ databases">
        <title>Complete genome sequence of Candidatus Mycoplasma haemominutum.</title>
        <authorList>
            <person name="Barker E.N."/>
            <person name="Darby A.C."/>
            <person name="Helps C.R."/>
            <person name="Peters I.R."/>
            <person name="Hughes M.A."/>
            <person name="Radford A.D."/>
            <person name="Novacco M."/>
            <person name="Boretti F."/>
            <person name="Hofmann-Lehmann R."/>
            <person name="Tasker S."/>
        </authorList>
    </citation>
    <scope>NUCLEOTIDE SEQUENCE</scope>
    <source>
        <strain evidence="1">Birmingham 1</strain>
    </source>
</reference>
<dbReference type="KEGG" id="mhb:MHM_03610"/>
<dbReference type="AlphaFoldDB" id="G8C3I1"/>
<gene>
    <name evidence="1" type="ORF">MHM_03610</name>
</gene>
<dbReference type="EMBL" id="HE613254">
    <property type="protein sequence ID" value="CCE66879.1"/>
    <property type="molecule type" value="Genomic_DNA"/>
</dbReference>
<sequence length="366" mass="41600">MFWIFKTKLGLLVPLSTVVAGTPIFLYAKPSLTGTTTGGGGVDKALTEKDYSLVGKELNLSSPGIPGVFLQQEGKSNSFYIAENLQGSSSNNLQEGFNLSSFDDKSWSQSLNQEIKKEQDISKVGKDQKQLYEDEVKKIQNIKINFQSAQEKVKKYLDSKNDSTPRVKRESQDNQEIYSLTPEERKALLHVFEGFYHLDQQKASLSSELQKASQGNLETITSNLDAGLKQKVKQDLSKINWSSGEVKLKKSGEQPKKKNNFYGWGTWERTPFQNFYDNQQEWLNAMEHYEKTLNLQNKQVSRTRKKCGFANIGFSGKRSSHSNTCDLNIQGHKQVVQKHKDVIEMHIAKWLLTKMGQLSSEKLERK</sequence>
<name>G8C3I1_9MOLU</name>
<organism evidence="1">
    <name type="scientific">Candidatus Mycoplasma haematominutum 'Birmingham 1'</name>
    <dbReference type="NCBI Taxonomy" id="1116213"/>
    <lineage>
        <taxon>Bacteria</taxon>
        <taxon>Bacillati</taxon>
        <taxon>Mycoplasmatota</taxon>
        <taxon>Mollicutes</taxon>
        <taxon>Mycoplasmataceae</taxon>
        <taxon>Mycoplasma</taxon>
    </lineage>
</organism>